<sequence>MYLHGRNVLREILKLEPKKLKIKKVLFTDQKNVDRELEELKEHTAKKGYRMEVVPPEKLFNLSREKKHQGVVINLKEFPYTSLETLLDKIMEKKRSLLVLLDRIQDPHNLGAIIRSSVAAGADGVIITEKASVEVTPAVVKVSTGLVFRIPIVRVVNMARTIETLKEEGFWTYAATMEGEPYYSVSFTDKAALIFGNEGKGIRHLVKKKSDYLVSIPMCEGIDSLNVAASAAIMLFEYRRQWALREGVNP</sequence>
<keyword evidence="2" id="KW-0808">Transferase</keyword>
<accession>C5CF29</accession>
<gene>
    <name evidence="4" type="ordered locus">Kole_1604</name>
</gene>
<dbReference type="EMBL" id="CP001634">
    <property type="protein sequence ID" value="ACR80294.1"/>
    <property type="molecule type" value="Genomic_DNA"/>
</dbReference>
<dbReference type="PANTHER" id="PTHR46429">
    <property type="entry name" value="23S RRNA (GUANOSINE-2'-O-)-METHYLTRANSFERASE RLMB"/>
    <property type="match status" value="1"/>
</dbReference>
<dbReference type="Pfam" id="PF00588">
    <property type="entry name" value="SpoU_methylase"/>
    <property type="match status" value="1"/>
</dbReference>
<dbReference type="Pfam" id="PF08032">
    <property type="entry name" value="SpoU_sub_bind"/>
    <property type="match status" value="1"/>
</dbReference>
<reference evidence="4 5" key="1">
    <citation type="submission" date="2009-06" db="EMBL/GenBank/DDBJ databases">
        <title>Complete sequence of Thermotogales bacterium TBF 19.5.1.</title>
        <authorList>
            <consortium name="US DOE Joint Genome Institute"/>
            <person name="Lucas S."/>
            <person name="Copeland A."/>
            <person name="Lapidus A."/>
            <person name="Glavina del Rio T."/>
            <person name="Tice H."/>
            <person name="Bruce D."/>
            <person name="Goodwin L."/>
            <person name="Pitluck S."/>
            <person name="Chertkov O."/>
            <person name="Brettin T."/>
            <person name="Detter J.C."/>
            <person name="Han C."/>
            <person name="Schmutz J."/>
            <person name="Larimer F."/>
            <person name="Land M."/>
            <person name="Hauser L."/>
            <person name="Kyrpides N."/>
            <person name="Ovchinnikova G."/>
            <person name="Noll K."/>
        </authorList>
    </citation>
    <scope>NUCLEOTIDE SEQUENCE [LARGE SCALE GENOMIC DNA]</scope>
    <source>
        <strain evidence="5">ATCC BAA-1733 / DSM 21960 / TBF 19.5.1</strain>
    </source>
</reference>
<dbReference type="InterPro" id="IPR001537">
    <property type="entry name" value="SpoU_MeTrfase"/>
</dbReference>
<dbReference type="Proteomes" id="UP000002382">
    <property type="component" value="Chromosome"/>
</dbReference>
<dbReference type="InterPro" id="IPR029026">
    <property type="entry name" value="tRNA_m1G_MTases_N"/>
</dbReference>
<dbReference type="NCBIfam" id="TIGR00186">
    <property type="entry name" value="rRNA_methyl_3"/>
    <property type="match status" value="1"/>
</dbReference>
<evidence type="ECO:0000256" key="1">
    <source>
        <dbReference type="ARBA" id="ARBA00022603"/>
    </source>
</evidence>
<dbReference type="AlphaFoldDB" id="C5CF29"/>
<organism evidence="4 5">
    <name type="scientific">Kosmotoga olearia (strain ATCC BAA-1733 / DSM 21960 / TBF 19.5.1)</name>
    <dbReference type="NCBI Taxonomy" id="521045"/>
    <lineage>
        <taxon>Bacteria</taxon>
        <taxon>Thermotogati</taxon>
        <taxon>Thermotogota</taxon>
        <taxon>Thermotogae</taxon>
        <taxon>Kosmotogales</taxon>
        <taxon>Kosmotogaceae</taxon>
        <taxon>Kosmotoga</taxon>
    </lineage>
</organism>
<name>C5CF29_KOSOT</name>
<protein>
    <submittedName>
        <fullName evidence="4">RNA methyltransferase, TrmH family, group 3</fullName>
    </submittedName>
</protein>
<dbReference type="PANTHER" id="PTHR46429:SF1">
    <property type="entry name" value="23S RRNA (GUANOSINE-2'-O-)-METHYLTRANSFERASE RLMB"/>
    <property type="match status" value="1"/>
</dbReference>
<dbReference type="InterPro" id="IPR004441">
    <property type="entry name" value="rRNA_MeTrfase_TrmH"/>
</dbReference>
<evidence type="ECO:0000259" key="3">
    <source>
        <dbReference type="SMART" id="SM00967"/>
    </source>
</evidence>
<dbReference type="eggNOG" id="COG0566">
    <property type="taxonomic scope" value="Bacteria"/>
</dbReference>
<dbReference type="SUPFAM" id="SSF75217">
    <property type="entry name" value="alpha/beta knot"/>
    <property type="match status" value="1"/>
</dbReference>
<dbReference type="GO" id="GO:0032259">
    <property type="term" value="P:methylation"/>
    <property type="evidence" value="ECO:0007669"/>
    <property type="project" value="UniProtKB-KW"/>
</dbReference>
<dbReference type="GO" id="GO:0008173">
    <property type="term" value="F:RNA methyltransferase activity"/>
    <property type="evidence" value="ECO:0007669"/>
    <property type="project" value="InterPro"/>
</dbReference>
<dbReference type="STRING" id="521045.Kole_1604"/>
<dbReference type="SMART" id="SM00967">
    <property type="entry name" value="SpoU_sub_bind"/>
    <property type="match status" value="1"/>
</dbReference>
<evidence type="ECO:0000313" key="4">
    <source>
        <dbReference type="EMBL" id="ACR80294.1"/>
    </source>
</evidence>
<evidence type="ECO:0000313" key="5">
    <source>
        <dbReference type="Proteomes" id="UP000002382"/>
    </source>
</evidence>
<dbReference type="InterPro" id="IPR029064">
    <property type="entry name" value="Ribosomal_eL30-like_sf"/>
</dbReference>
<dbReference type="Gene3D" id="3.40.1280.10">
    <property type="match status" value="1"/>
</dbReference>
<dbReference type="InterPro" id="IPR013123">
    <property type="entry name" value="SpoU_subst-bd"/>
</dbReference>
<dbReference type="GO" id="GO:0006396">
    <property type="term" value="P:RNA processing"/>
    <property type="evidence" value="ECO:0007669"/>
    <property type="project" value="InterPro"/>
</dbReference>
<dbReference type="SUPFAM" id="SSF55315">
    <property type="entry name" value="L30e-like"/>
    <property type="match status" value="1"/>
</dbReference>
<dbReference type="GO" id="GO:0003723">
    <property type="term" value="F:RNA binding"/>
    <property type="evidence" value="ECO:0007669"/>
    <property type="project" value="InterPro"/>
</dbReference>
<dbReference type="InterPro" id="IPR029028">
    <property type="entry name" value="Alpha/beta_knot_MTases"/>
</dbReference>
<keyword evidence="1 4" id="KW-0489">Methyltransferase</keyword>
<keyword evidence="5" id="KW-1185">Reference proteome</keyword>
<dbReference type="OrthoDB" id="9794400at2"/>
<evidence type="ECO:0000256" key="2">
    <source>
        <dbReference type="ARBA" id="ARBA00022679"/>
    </source>
</evidence>
<dbReference type="HOGENOM" id="CLU_021322_0_1_0"/>
<reference evidence="4 5" key="2">
    <citation type="journal article" date="2011" name="J. Bacteriol.">
        <title>Genome Sequence of Kosmotoga olearia Strain TBF 19.5.1, a Thermophilic Bacterium with a Wide Growth Temperature Range, Isolated from the Troll B Oil Platform in the North Sea.</title>
        <authorList>
            <person name="Swithers K.S."/>
            <person name="Dipippo J.L."/>
            <person name="Bruce D.C."/>
            <person name="Detter C."/>
            <person name="Tapia R."/>
            <person name="Han S."/>
            <person name="Goodwin L.A."/>
            <person name="Han J."/>
            <person name="Woyke T."/>
            <person name="Pitluck S."/>
            <person name="Pennacchio L."/>
            <person name="Nolan M."/>
            <person name="Mikhailova N."/>
            <person name="Land M.L."/>
            <person name="Nesbo C.L."/>
            <person name="Gogarten J.P."/>
            <person name="Noll K.M."/>
        </authorList>
    </citation>
    <scope>NUCLEOTIDE SEQUENCE [LARGE SCALE GENOMIC DNA]</scope>
    <source>
        <strain evidence="5">ATCC BAA-1733 / DSM 21960 / TBF 19.5.1</strain>
    </source>
</reference>
<dbReference type="CDD" id="cd18103">
    <property type="entry name" value="SpoU-like_RlmB"/>
    <property type="match status" value="1"/>
</dbReference>
<proteinExistence type="predicted"/>
<dbReference type="KEGG" id="kol:Kole_1604"/>
<feature type="domain" description="RNA 2-O ribose methyltransferase substrate binding" evidence="3">
    <location>
        <begin position="2"/>
        <end position="81"/>
    </location>
</feature>
<dbReference type="Gene3D" id="3.30.1330.30">
    <property type="match status" value="1"/>
</dbReference>
<dbReference type="GO" id="GO:0005829">
    <property type="term" value="C:cytosol"/>
    <property type="evidence" value="ECO:0007669"/>
    <property type="project" value="TreeGrafter"/>
</dbReference>